<protein>
    <submittedName>
        <fullName evidence="2">Uncharacterized protein</fullName>
    </submittedName>
</protein>
<keyword evidence="1" id="KW-1133">Transmembrane helix</keyword>
<gene>
    <name evidence="2" type="ORF">NBO_584g0002</name>
</gene>
<dbReference type="Proteomes" id="UP000016927">
    <property type="component" value="Unassembled WGS sequence"/>
</dbReference>
<sequence>MRAKSCRIFKNPTLRRLYYPSILYFIFCHCFFGLVRTSTNAKYPSSNEILNNPSHQAPSRIVNPDALSKNNDKVSPKTEQTLIIFPSRDFKHTGNKIYAILVCICILFSTICAVLAFSYDVGFLSLSLFGSIIGVILVLKVI</sequence>
<name>R0KPB5_NOSB1</name>
<evidence type="ECO:0000313" key="2">
    <source>
        <dbReference type="EMBL" id="EOB12027.1"/>
    </source>
</evidence>
<feature type="transmembrane region" description="Helical" evidence="1">
    <location>
        <begin position="97"/>
        <end position="117"/>
    </location>
</feature>
<keyword evidence="3" id="KW-1185">Reference proteome</keyword>
<feature type="transmembrane region" description="Helical" evidence="1">
    <location>
        <begin position="123"/>
        <end position="141"/>
    </location>
</feature>
<reference evidence="2 3" key="1">
    <citation type="journal article" date="2013" name="BMC Genomics">
        <title>Comparative genomics of parasitic silkworm microsporidia reveal an association between genome expansion and host adaptation.</title>
        <authorList>
            <person name="Pan G."/>
            <person name="Xu J."/>
            <person name="Li T."/>
            <person name="Xia Q."/>
            <person name="Liu S.L."/>
            <person name="Zhang G."/>
            <person name="Li S."/>
            <person name="Li C."/>
            <person name="Liu H."/>
            <person name="Yang L."/>
            <person name="Liu T."/>
            <person name="Zhang X."/>
            <person name="Wu Z."/>
            <person name="Fan W."/>
            <person name="Dang X."/>
            <person name="Xiang H."/>
            <person name="Tao M."/>
            <person name="Li Y."/>
            <person name="Hu J."/>
            <person name="Li Z."/>
            <person name="Lin L."/>
            <person name="Luo J."/>
            <person name="Geng L."/>
            <person name="Wang L."/>
            <person name="Long M."/>
            <person name="Wan Y."/>
            <person name="He N."/>
            <person name="Zhang Z."/>
            <person name="Lu C."/>
            <person name="Keeling P.J."/>
            <person name="Wang J."/>
            <person name="Xiang Z."/>
            <person name="Zhou Z."/>
        </authorList>
    </citation>
    <scope>NUCLEOTIDE SEQUENCE [LARGE SCALE GENOMIC DNA]</scope>
    <source>
        <strain evidence="3">CQ1 / CVCC 102059</strain>
    </source>
</reference>
<feature type="transmembrane region" description="Helical" evidence="1">
    <location>
        <begin position="17"/>
        <end position="35"/>
    </location>
</feature>
<dbReference type="HOGENOM" id="CLU_1816343_0_0_1"/>
<dbReference type="VEuPathDB" id="MicrosporidiaDB:NBO_584g0002"/>
<keyword evidence="1" id="KW-0812">Transmembrane</keyword>
<evidence type="ECO:0000313" key="3">
    <source>
        <dbReference type="Proteomes" id="UP000016927"/>
    </source>
</evidence>
<dbReference type="AlphaFoldDB" id="R0KPB5"/>
<accession>R0KPB5</accession>
<keyword evidence="1" id="KW-0472">Membrane</keyword>
<evidence type="ECO:0000256" key="1">
    <source>
        <dbReference type="SAM" id="Phobius"/>
    </source>
</evidence>
<dbReference type="EMBL" id="KB909491">
    <property type="protein sequence ID" value="EOB12027.1"/>
    <property type="molecule type" value="Genomic_DNA"/>
</dbReference>
<proteinExistence type="predicted"/>
<organism evidence="2 3">
    <name type="scientific">Nosema bombycis (strain CQ1 / CVCC 102059)</name>
    <name type="common">Microsporidian parasite</name>
    <name type="synonym">Pebrine of silkworm</name>
    <dbReference type="NCBI Taxonomy" id="578461"/>
    <lineage>
        <taxon>Eukaryota</taxon>
        <taxon>Fungi</taxon>
        <taxon>Fungi incertae sedis</taxon>
        <taxon>Microsporidia</taxon>
        <taxon>Nosematidae</taxon>
        <taxon>Nosema</taxon>
    </lineage>
</organism>